<dbReference type="InterPro" id="IPR036191">
    <property type="entry name" value="RRF_sf"/>
</dbReference>
<feature type="non-terminal residue" evidence="2">
    <location>
        <position position="244"/>
    </location>
</feature>
<keyword evidence="1" id="KW-0175">Coiled coil</keyword>
<dbReference type="SUPFAM" id="SSF55194">
    <property type="entry name" value="Ribosome recycling factor, RRF"/>
    <property type="match status" value="1"/>
</dbReference>
<organism evidence="2 3">
    <name type="scientific">Reticulomyxa filosa</name>
    <dbReference type="NCBI Taxonomy" id="46433"/>
    <lineage>
        <taxon>Eukaryota</taxon>
        <taxon>Sar</taxon>
        <taxon>Rhizaria</taxon>
        <taxon>Retaria</taxon>
        <taxon>Foraminifera</taxon>
        <taxon>Monothalamids</taxon>
        <taxon>Reticulomyxidae</taxon>
        <taxon>Reticulomyxa</taxon>
    </lineage>
</organism>
<sequence>MASQHTKKGSISALIDLMAGATFTSQQNANQISALSNAEEEKNYEEYKAIEHQIRDTKVSLKNSREKVVQLQKNVKSAKDDKYKSEKQLVEQLQDEQKKLLSTINAVKESKYRLIRSAGVEMDRLRSIIRILQEQVQSIQSGISPYYEGVLPQTITNYMQYNSDATNLKFSLSVCGHIYSKQCNSLWKLFFFVFISFQHTNPIRTCLTRSLGLDNLLQLALNPNIAMTDALAPDFLEKDAGFLF</sequence>
<reference evidence="2 3" key="1">
    <citation type="journal article" date="2013" name="Curr. Biol.">
        <title>The Genome of the Foraminiferan Reticulomyxa filosa.</title>
        <authorList>
            <person name="Glockner G."/>
            <person name="Hulsmann N."/>
            <person name="Schleicher M."/>
            <person name="Noegel A.A."/>
            <person name="Eichinger L."/>
            <person name="Gallinger C."/>
            <person name="Pawlowski J."/>
            <person name="Sierra R."/>
            <person name="Euteneuer U."/>
            <person name="Pillet L."/>
            <person name="Moustafa A."/>
            <person name="Platzer M."/>
            <person name="Groth M."/>
            <person name="Szafranski K."/>
            <person name="Schliwa M."/>
        </authorList>
    </citation>
    <scope>NUCLEOTIDE SEQUENCE [LARGE SCALE GENOMIC DNA]</scope>
</reference>
<dbReference type="Proteomes" id="UP000023152">
    <property type="component" value="Unassembled WGS sequence"/>
</dbReference>
<protein>
    <submittedName>
        <fullName evidence="2">Uncharacterized protein</fullName>
    </submittedName>
</protein>
<feature type="coiled-coil region" evidence="1">
    <location>
        <begin position="54"/>
        <end position="110"/>
    </location>
</feature>
<dbReference type="EMBL" id="ASPP01021419">
    <property type="protein sequence ID" value="ETO12416.1"/>
    <property type="molecule type" value="Genomic_DNA"/>
</dbReference>
<name>X6MFK1_RETFI</name>
<keyword evidence="3" id="KW-1185">Reference proteome</keyword>
<evidence type="ECO:0000313" key="3">
    <source>
        <dbReference type="Proteomes" id="UP000023152"/>
    </source>
</evidence>
<evidence type="ECO:0000256" key="1">
    <source>
        <dbReference type="SAM" id="Coils"/>
    </source>
</evidence>
<accession>X6MFK1</accession>
<proteinExistence type="predicted"/>
<dbReference type="AlphaFoldDB" id="X6MFK1"/>
<gene>
    <name evidence="2" type="ORF">RFI_24961</name>
</gene>
<comment type="caution">
    <text evidence="2">The sequence shown here is derived from an EMBL/GenBank/DDBJ whole genome shotgun (WGS) entry which is preliminary data.</text>
</comment>
<evidence type="ECO:0000313" key="2">
    <source>
        <dbReference type="EMBL" id="ETO12416.1"/>
    </source>
</evidence>